<dbReference type="Pfam" id="PF02348">
    <property type="entry name" value="CTP_transf_3"/>
    <property type="match status" value="1"/>
</dbReference>
<dbReference type="AlphaFoldDB" id="W4V3C1"/>
<dbReference type="RefSeq" id="WP_038287039.1">
    <property type="nucleotide sequence ID" value="NZ_BAVR01000005.1"/>
</dbReference>
<organism evidence="1 2">
    <name type="scientific">Acetivibrio straminisolvens JCM 21531</name>
    <dbReference type="NCBI Taxonomy" id="1294263"/>
    <lineage>
        <taxon>Bacteria</taxon>
        <taxon>Bacillati</taxon>
        <taxon>Bacillota</taxon>
        <taxon>Clostridia</taxon>
        <taxon>Eubacteriales</taxon>
        <taxon>Oscillospiraceae</taxon>
        <taxon>Acetivibrio</taxon>
    </lineage>
</organism>
<name>W4V3C1_9FIRM</name>
<evidence type="ECO:0000313" key="2">
    <source>
        <dbReference type="Proteomes" id="UP000019109"/>
    </source>
</evidence>
<proteinExistence type="predicted"/>
<dbReference type="PANTHER" id="PTHR21485">
    <property type="entry name" value="HAD SUPERFAMILY MEMBERS CMAS AND KDSC"/>
    <property type="match status" value="1"/>
</dbReference>
<keyword evidence="2" id="KW-1185">Reference proteome</keyword>
<dbReference type="Proteomes" id="UP000019109">
    <property type="component" value="Unassembled WGS sequence"/>
</dbReference>
<gene>
    <name evidence="1" type="ORF">JCM21531_582</name>
</gene>
<dbReference type="Gene3D" id="3.90.550.10">
    <property type="entry name" value="Spore Coat Polysaccharide Biosynthesis Protein SpsA, Chain A"/>
    <property type="match status" value="1"/>
</dbReference>
<protein>
    <submittedName>
        <fullName evidence="1">Legionaminic acid cytidylyltransferase</fullName>
    </submittedName>
</protein>
<reference evidence="1" key="1">
    <citation type="journal article" date="2014" name="Genome Announc.">
        <title>Draft Genome Sequence of Clostridium straminisolvens Strain JCM 21531T, Isolated from a Cellulose-Degrading Bacterial Community.</title>
        <authorList>
            <person name="Yuki M."/>
            <person name="Oshima K."/>
            <person name="Suda W."/>
            <person name="Sakamoto M."/>
            <person name="Kitamura K."/>
            <person name="Iida T."/>
            <person name="Hattori M."/>
            <person name="Ohkuma M."/>
        </authorList>
    </citation>
    <scope>NUCLEOTIDE SEQUENCE [LARGE SCALE GENOMIC DNA]</scope>
    <source>
        <strain evidence="1">JCM 21531</strain>
    </source>
</reference>
<keyword evidence="1" id="KW-0808">Transferase</keyword>
<dbReference type="OrthoDB" id="9805604at2"/>
<accession>W4V3C1</accession>
<keyword evidence="1" id="KW-0548">Nucleotidyltransferase</keyword>
<dbReference type="EMBL" id="BAVR01000005">
    <property type="protein sequence ID" value="GAE87229.1"/>
    <property type="molecule type" value="Genomic_DNA"/>
</dbReference>
<dbReference type="InterPro" id="IPR029044">
    <property type="entry name" value="Nucleotide-diphossugar_trans"/>
</dbReference>
<sequence length="230" mass="25930">MKNIAIIPARSGSKGLKDKNIKLLNGKPLLAYSIEAAKESGLFEEITVSTDSVKYAKIAEEWGANVPFLRPAELSNDTASSWDAVKYVIEKYRELGREFDTVALLQPTSPLRNSTDIIKGYEIMEKKSANSVIAVCEAEHSPLWMNTLPKNHSMAGFIRPDIANIPRQSIPTYYRINGALYIVKVEYLINCQNIYSDKSYALIMDKENSIDIDDIFDFKIASLILKERMQ</sequence>
<comment type="caution">
    <text evidence="1">The sequence shown here is derived from an EMBL/GenBank/DDBJ whole genome shotgun (WGS) entry which is preliminary data.</text>
</comment>
<dbReference type="PANTHER" id="PTHR21485:SF6">
    <property type="entry name" value="N-ACYLNEURAMINATE CYTIDYLYLTRANSFERASE-RELATED"/>
    <property type="match status" value="1"/>
</dbReference>
<dbReference type="CDD" id="cd02513">
    <property type="entry name" value="CMP-NeuAc_Synthase"/>
    <property type="match status" value="1"/>
</dbReference>
<dbReference type="STRING" id="1294263.JCM21531_582"/>
<dbReference type="InterPro" id="IPR003329">
    <property type="entry name" value="Cytidylyl_trans"/>
</dbReference>
<dbReference type="GO" id="GO:0008781">
    <property type="term" value="F:N-acylneuraminate cytidylyltransferase activity"/>
    <property type="evidence" value="ECO:0007669"/>
    <property type="project" value="TreeGrafter"/>
</dbReference>
<dbReference type="SUPFAM" id="SSF53448">
    <property type="entry name" value="Nucleotide-diphospho-sugar transferases"/>
    <property type="match status" value="1"/>
</dbReference>
<evidence type="ECO:0000313" key="1">
    <source>
        <dbReference type="EMBL" id="GAE87229.1"/>
    </source>
</evidence>
<dbReference type="InterPro" id="IPR050793">
    <property type="entry name" value="CMP-NeuNAc_synthase"/>
</dbReference>